<evidence type="ECO:0000313" key="2">
    <source>
        <dbReference type="EMBL" id="CAB4157586.1"/>
    </source>
</evidence>
<reference evidence="2" key="1">
    <citation type="submission" date="2020-04" db="EMBL/GenBank/DDBJ databases">
        <authorList>
            <person name="Chiriac C."/>
            <person name="Salcher M."/>
            <person name="Ghai R."/>
            <person name="Kavagutti S V."/>
        </authorList>
    </citation>
    <scope>NUCLEOTIDE SEQUENCE</scope>
</reference>
<feature type="compositionally biased region" description="Basic residues" evidence="1">
    <location>
        <begin position="15"/>
        <end position="34"/>
    </location>
</feature>
<name>A0A6J5NIL8_9CAUD</name>
<organism evidence="2">
    <name type="scientific">uncultured Caudovirales phage</name>
    <dbReference type="NCBI Taxonomy" id="2100421"/>
    <lineage>
        <taxon>Viruses</taxon>
        <taxon>Duplodnaviria</taxon>
        <taxon>Heunggongvirae</taxon>
        <taxon>Uroviricota</taxon>
        <taxon>Caudoviricetes</taxon>
        <taxon>Peduoviridae</taxon>
        <taxon>Maltschvirus</taxon>
        <taxon>Maltschvirus maltsch</taxon>
    </lineage>
</organism>
<dbReference type="EMBL" id="LR796650">
    <property type="protein sequence ID" value="CAB4157586.1"/>
    <property type="molecule type" value="Genomic_DNA"/>
</dbReference>
<protein>
    <submittedName>
        <fullName evidence="2">Uncharacterized protein</fullName>
    </submittedName>
</protein>
<gene>
    <name evidence="2" type="ORF">UFOVP693_34</name>
</gene>
<accession>A0A6J5NIL8</accession>
<feature type="region of interest" description="Disordered" evidence="1">
    <location>
        <begin position="1"/>
        <end position="46"/>
    </location>
</feature>
<evidence type="ECO:0000256" key="1">
    <source>
        <dbReference type="SAM" id="MobiDB-lite"/>
    </source>
</evidence>
<sequence length="46" mass="5147">MAKVKVSSIAAFMAKPKRKRKNIHSKTKSSRSKNAKNYVKISRGQG</sequence>
<proteinExistence type="predicted"/>